<dbReference type="PANTHER" id="PTHR30346">
    <property type="entry name" value="TRANSCRIPTIONAL DUAL REGULATOR HCAR-RELATED"/>
    <property type="match status" value="1"/>
</dbReference>
<dbReference type="SUPFAM" id="SSF53850">
    <property type="entry name" value="Periplasmic binding protein-like II"/>
    <property type="match status" value="1"/>
</dbReference>
<comment type="similarity">
    <text evidence="1">Belongs to the LysR transcriptional regulatory family.</text>
</comment>
<dbReference type="OrthoDB" id="9785745at2"/>
<dbReference type="Proteomes" id="UP000288812">
    <property type="component" value="Unassembled WGS sequence"/>
</dbReference>
<dbReference type="InterPro" id="IPR000847">
    <property type="entry name" value="LysR_HTH_N"/>
</dbReference>
<dbReference type="EMBL" id="RLIH01000021">
    <property type="protein sequence ID" value="RVU53892.1"/>
    <property type="molecule type" value="Genomic_DNA"/>
</dbReference>
<reference evidence="6 7" key="1">
    <citation type="submission" date="2018-11" db="EMBL/GenBank/DDBJ databases">
        <title>Genome sequencing and assembly of Anaerosphaera sp. nov., GS7-6-2.</title>
        <authorList>
            <person name="Rettenmaier R."/>
            <person name="Liebl W."/>
            <person name="Zverlov V."/>
        </authorList>
    </citation>
    <scope>NUCLEOTIDE SEQUENCE [LARGE SCALE GENOMIC DNA]</scope>
    <source>
        <strain evidence="6 7">GS7-6-2</strain>
    </source>
</reference>
<dbReference type="InterPro" id="IPR005119">
    <property type="entry name" value="LysR_subst-bd"/>
</dbReference>
<dbReference type="PRINTS" id="PR00039">
    <property type="entry name" value="HTHLYSR"/>
</dbReference>
<comment type="caution">
    <text evidence="6">The sequence shown here is derived from an EMBL/GenBank/DDBJ whole genome shotgun (WGS) entry which is preliminary data.</text>
</comment>
<dbReference type="GO" id="GO:0003677">
    <property type="term" value="F:DNA binding"/>
    <property type="evidence" value="ECO:0007669"/>
    <property type="project" value="UniProtKB-KW"/>
</dbReference>
<accession>A0A437S4D6</accession>
<name>A0A437S4D6_9FIRM</name>
<evidence type="ECO:0000256" key="4">
    <source>
        <dbReference type="ARBA" id="ARBA00023163"/>
    </source>
</evidence>
<keyword evidence="2" id="KW-0805">Transcription regulation</keyword>
<dbReference type="PROSITE" id="PS50931">
    <property type="entry name" value="HTH_LYSR"/>
    <property type="match status" value="1"/>
</dbReference>
<dbReference type="CDD" id="cd05466">
    <property type="entry name" value="PBP2_LTTR_substrate"/>
    <property type="match status" value="1"/>
</dbReference>
<organism evidence="6 7">
    <name type="scientific">Anaerosphaera multitolerans</name>
    <dbReference type="NCBI Taxonomy" id="2487351"/>
    <lineage>
        <taxon>Bacteria</taxon>
        <taxon>Bacillati</taxon>
        <taxon>Bacillota</taxon>
        <taxon>Tissierellia</taxon>
        <taxon>Tissierellales</taxon>
        <taxon>Peptoniphilaceae</taxon>
        <taxon>Anaerosphaera</taxon>
    </lineage>
</organism>
<evidence type="ECO:0000313" key="7">
    <source>
        <dbReference type="Proteomes" id="UP000288812"/>
    </source>
</evidence>
<evidence type="ECO:0000256" key="3">
    <source>
        <dbReference type="ARBA" id="ARBA00023125"/>
    </source>
</evidence>
<dbReference type="InterPro" id="IPR036390">
    <property type="entry name" value="WH_DNA-bd_sf"/>
</dbReference>
<gene>
    <name evidence="6" type="ORF">EF514_10215</name>
</gene>
<dbReference type="SUPFAM" id="SSF46785">
    <property type="entry name" value="Winged helix' DNA-binding domain"/>
    <property type="match status" value="1"/>
</dbReference>
<dbReference type="Pfam" id="PF00126">
    <property type="entry name" value="HTH_1"/>
    <property type="match status" value="1"/>
</dbReference>
<dbReference type="Gene3D" id="3.40.190.290">
    <property type="match status" value="1"/>
</dbReference>
<evidence type="ECO:0000313" key="6">
    <source>
        <dbReference type="EMBL" id="RVU53892.1"/>
    </source>
</evidence>
<evidence type="ECO:0000256" key="2">
    <source>
        <dbReference type="ARBA" id="ARBA00023015"/>
    </source>
</evidence>
<dbReference type="FunFam" id="1.10.10.10:FF:000001">
    <property type="entry name" value="LysR family transcriptional regulator"/>
    <property type="match status" value="1"/>
</dbReference>
<dbReference type="AlphaFoldDB" id="A0A437S4D6"/>
<dbReference type="InterPro" id="IPR036388">
    <property type="entry name" value="WH-like_DNA-bd_sf"/>
</dbReference>
<evidence type="ECO:0000256" key="1">
    <source>
        <dbReference type="ARBA" id="ARBA00009437"/>
    </source>
</evidence>
<dbReference type="RefSeq" id="WP_127725346.1">
    <property type="nucleotide sequence ID" value="NZ_RLIH01000021.1"/>
</dbReference>
<keyword evidence="4" id="KW-0804">Transcription</keyword>
<proteinExistence type="inferred from homology"/>
<dbReference type="GO" id="GO:0032993">
    <property type="term" value="C:protein-DNA complex"/>
    <property type="evidence" value="ECO:0007669"/>
    <property type="project" value="TreeGrafter"/>
</dbReference>
<keyword evidence="7" id="KW-1185">Reference proteome</keyword>
<dbReference type="GO" id="GO:0003700">
    <property type="term" value="F:DNA-binding transcription factor activity"/>
    <property type="evidence" value="ECO:0007669"/>
    <property type="project" value="InterPro"/>
</dbReference>
<dbReference type="PANTHER" id="PTHR30346:SF28">
    <property type="entry name" value="HTH-TYPE TRANSCRIPTIONAL REGULATOR CYNR"/>
    <property type="match status" value="1"/>
</dbReference>
<feature type="domain" description="HTH lysR-type" evidence="5">
    <location>
        <begin position="1"/>
        <end position="58"/>
    </location>
</feature>
<evidence type="ECO:0000259" key="5">
    <source>
        <dbReference type="PROSITE" id="PS50931"/>
    </source>
</evidence>
<dbReference type="Gene3D" id="1.10.10.10">
    <property type="entry name" value="Winged helix-like DNA-binding domain superfamily/Winged helix DNA-binding domain"/>
    <property type="match status" value="1"/>
</dbReference>
<sequence>MNINQLRYIVAIAETKNFSKAAKKSFVSQPALSQYVKKLEEELGVEIFLRNKSKVEITEAGEIFVEEAIKLIESYNNLLSRMEEFAGKSSKTLTLGISQFYGKYFLPKVIPELQKLCPGKEIKIVEADSKITEENLLRGDVDLAIIPLPIYSPKIKYRTVYMENFSIAVNEKNSKAETLKKLKKGEIDLSILKDEDFVLLNEGLKLRELSEKICKSYGFSPKVILEAENLDTLNSLVHYNIGVSLLPSMITKYSDVCYFDYTGEYASRETVVAYIDDKYGEIVDKIPVISKV</sequence>
<dbReference type="Pfam" id="PF03466">
    <property type="entry name" value="LysR_substrate"/>
    <property type="match status" value="1"/>
</dbReference>
<keyword evidence="3" id="KW-0238">DNA-binding</keyword>
<protein>
    <submittedName>
        <fullName evidence="6">LysR family transcriptional regulator</fullName>
    </submittedName>
</protein>